<dbReference type="EMBL" id="OX451740">
    <property type="protein sequence ID" value="CAI8614753.1"/>
    <property type="molecule type" value="Genomic_DNA"/>
</dbReference>
<reference evidence="1 2" key="1">
    <citation type="submission" date="2023-01" db="EMBL/GenBank/DDBJ databases">
        <authorList>
            <person name="Kreplak J."/>
        </authorList>
    </citation>
    <scope>NUCLEOTIDE SEQUENCE [LARGE SCALE GENOMIC DNA]</scope>
</reference>
<name>A0AAV1AY18_VICFA</name>
<keyword evidence="2" id="KW-1185">Reference proteome</keyword>
<evidence type="ECO:0000313" key="2">
    <source>
        <dbReference type="Proteomes" id="UP001157006"/>
    </source>
</evidence>
<accession>A0AAV1AY18</accession>
<proteinExistence type="predicted"/>
<dbReference type="Proteomes" id="UP001157006">
    <property type="component" value="Chromosome 5"/>
</dbReference>
<dbReference type="AlphaFoldDB" id="A0AAV1AY18"/>
<gene>
    <name evidence="1" type="ORF">VFH_V145120</name>
</gene>
<sequence>MFEGIDTITKAMLGGVSNHPKALKICFRGNIRMGYLRSFAARGRRLTNPILHDHLTEGNRSGVNPRSEHVQVSFFQLICLCTFRLSTFLIFKYSCHTILLAYI</sequence>
<protein>
    <submittedName>
        <fullName evidence="1">Uncharacterized protein</fullName>
    </submittedName>
</protein>
<organism evidence="1 2">
    <name type="scientific">Vicia faba</name>
    <name type="common">Broad bean</name>
    <name type="synonym">Faba vulgaris</name>
    <dbReference type="NCBI Taxonomy" id="3906"/>
    <lineage>
        <taxon>Eukaryota</taxon>
        <taxon>Viridiplantae</taxon>
        <taxon>Streptophyta</taxon>
        <taxon>Embryophyta</taxon>
        <taxon>Tracheophyta</taxon>
        <taxon>Spermatophyta</taxon>
        <taxon>Magnoliopsida</taxon>
        <taxon>eudicotyledons</taxon>
        <taxon>Gunneridae</taxon>
        <taxon>Pentapetalae</taxon>
        <taxon>rosids</taxon>
        <taxon>fabids</taxon>
        <taxon>Fabales</taxon>
        <taxon>Fabaceae</taxon>
        <taxon>Papilionoideae</taxon>
        <taxon>50 kb inversion clade</taxon>
        <taxon>NPAAA clade</taxon>
        <taxon>Hologalegina</taxon>
        <taxon>IRL clade</taxon>
        <taxon>Fabeae</taxon>
        <taxon>Vicia</taxon>
    </lineage>
</organism>
<evidence type="ECO:0000313" key="1">
    <source>
        <dbReference type="EMBL" id="CAI8614753.1"/>
    </source>
</evidence>